<accession>A0A1T5HWS9</accession>
<reference evidence="1 2" key="1">
    <citation type="submission" date="2017-02" db="EMBL/GenBank/DDBJ databases">
        <authorList>
            <person name="Peterson S.W."/>
        </authorList>
    </citation>
    <scope>NUCLEOTIDE SEQUENCE [LARGE SCALE GENOMIC DNA]</scope>
    <source>
        <strain evidence="2">type strain: NCCB 100098</strain>
    </source>
</reference>
<evidence type="ECO:0000313" key="1">
    <source>
        <dbReference type="EMBL" id="SKC31279.1"/>
    </source>
</evidence>
<proteinExistence type="predicted"/>
<gene>
    <name evidence="1" type="ORF">CZ809_00757</name>
</gene>
<dbReference type="AlphaFoldDB" id="A0A1T5HWS9"/>
<evidence type="ECO:0000313" key="2">
    <source>
        <dbReference type="Proteomes" id="UP000189966"/>
    </source>
</evidence>
<dbReference type="EMBL" id="FUZI01000001">
    <property type="protein sequence ID" value="SKC31279.1"/>
    <property type="molecule type" value="Genomic_DNA"/>
</dbReference>
<dbReference type="Proteomes" id="UP000189966">
    <property type="component" value="Unassembled WGS sequence"/>
</dbReference>
<sequence>MNIIYDTNVISCDKNKHQIKCNECLKITDHYILASIEQFGTTTADEDVYWNCKNQTIQCLECSSVSFRTVSICSECQAYDDKGEYYYPEKIENH</sequence>
<protein>
    <submittedName>
        <fullName evidence="1">Uncharacterized protein</fullName>
    </submittedName>
</protein>
<organism evidence="1 2">
    <name type="scientific">Photobacterium piscicola</name>
    <dbReference type="NCBI Taxonomy" id="1378299"/>
    <lineage>
        <taxon>Bacteria</taxon>
        <taxon>Pseudomonadati</taxon>
        <taxon>Pseudomonadota</taxon>
        <taxon>Gammaproteobacteria</taxon>
        <taxon>Vibrionales</taxon>
        <taxon>Vibrionaceae</taxon>
        <taxon>Photobacterium</taxon>
    </lineage>
</organism>
<name>A0A1T5HWS9_9GAMM</name>